<gene>
    <name evidence="1" type="ORF">PHYPA_004861</name>
</gene>
<dbReference type="InParanoid" id="A0A2K1KVP5"/>
<dbReference type="AlphaFoldDB" id="A0A2K1KVP5"/>
<evidence type="ECO:0000313" key="3">
    <source>
        <dbReference type="Proteomes" id="UP000006727"/>
    </source>
</evidence>
<dbReference type="EnsemblPlants" id="Pp3c3_23659V3.1">
    <property type="protein sequence ID" value="PAC:32942117.CDS.1"/>
    <property type="gene ID" value="Pp3c3_23659"/>
</dbReference>
<organism evidence="1">
    <name type="scientific">Physcomitrium patens</name>
    <name type="common">Spreading-leaved earth moss</name>
    <name type="synonym">Physcomitrella patens</name>
    <dbReference type="NCBI Taxonomy" id="3218"/>
    <lineage>
        <taxon>Eukaryota</taxon>
        <taxon>Viridiplantae</taxon>
        <taxon>Streptophyta</taxon>
        <taxon>Embryophyta</taxon>
        <taxon>Bryophyta</taxon>
        <taxon>Bryophytina</taxon>
        <taxon>Bryopsida</taxon>
        <taxon>Funariidae</taxon>
        <taxon>Funariales</taxon>
        <taxon>Funariaceae</taxon>
        <taxon>Physcomitrium</taxon>
    </lineage>
</organism>
<sequence length="100" mass="10890">MLKSYCCCSSLVVDGFSLPMSSCPSPTPSHSPPPAPFFLPFQPPCCLIFNALDSLISLIQPSNSMPRDVKDVCASQFRCSFNNFVSVCSACDRDCVLQPF</sequence>
<evidence type="ECO:0000313" key="2">
    <source>
        <dbReference type="EnsemblPlants" id="PAC:32942117.CDS.1"/>
    </source>
</evidence>
<accession>A0A2K1KVP5</accession>
<dbReference type="EMBL" id="ABEU02000003">
    <property type="protein sequence ID" value="PNR57867.1"/>
    <property type="molecule type" value="Genomic_DNA"/>
</dbReference>
<reference evidence="2" key="3">
    <citation type="submission" date="2020-12" db="UniProtKB">
        <authorList>
            <consortium name="EnsemblPlants"/>
        </authorList>
    </citation>
    <scope>IDENTIFICATION</scope>
</reference>
<evidence type="ECO:0000313" key="1">
    <source>
        <dbReference type="EMBL" id="PNR57867.1"/>
    </source>
</evidence>
<dbReference type="Proteomes" id="UP000006727">
    <property type="component" value="Chromosome 3"/>
</dbReference>
<reference evidence="1 3" key="2">
    <citation type="journal article" date="2018" name="Plant J.">
        <title>The Physcomitrella patens chromosome-scale assembly reveals moss genome structure and evolution.</title>
        <authorList>
            <person name="Lang D."/>
            <person name="Ullrich K.K."/>
            <person name="Murat F."/>
            <person name="Fuchs J."/>
            <person name="Jenkins J."/>
            <person name="Haas F.B."/>
            <person name="Piednoel M."/>
            <person name="Gundlach H."/>
            <person name="Van Bel M."/>
            <person name="Meyberg R."/>
            <person name="Vives C."/>
            <person name="Morata J."/>
            <person name="Symeonidi A."/>
            <person name="Hiss M."/>
            <person name="Muchero W."/>
            <person name="Kamisugi Y."/>
            <person name="Saleh O."/>
            <person name="Blanc G."/>
            <person name="Decker E.L."/>
            <person name="van Gessel N."/>
            <person name="Grimwood J."/>
            <person name="Hayes R.D."/>
            <person name="Graham S.W."/>
            <person name="Gunter L.E."/>
            <person name="McDaniel S.F."/>
            <person name="Hoernstein S.N.W."/>
            <person name="Larsson A."/>
            <person name="Li F.W."/>
            <person name="Perroud P.F."/>
            <person name="Phillips J."/>
            <person name="Ranjan P."/>
            <person name="Rokshar D.S."/>
            <person name="Rothfels C.J."/>
            <person name="Schneider L."/>
            <person name="Shu S."/>
            <person name="Stevenson D.W."/>
            <person name="Thummler F."/>
            <person name="Tillich M."/>
            <person name="Villarreal Aguilar J.C."/>
            <person name="Widiez T."/>
            <person name="Wong G.K."/>
            <person name="Wymore A."/>
            <person name="Zhang Y."/>
            <person name="Zimmer A.D."/>
            <person name="Quatrano R.S."/>
            <person name="Mayer K.F.X."/>
            <person name="Goodstein D."/>
            <person name="Casacuberta J.M."/>
            <person name="Vandepoele K."/>
            <person name="Reski R."/>
            <person name="Cuming A.C."/>
            <person name="Tuskan G.A."/>
            <person name="Maumus F."/>
            <person name="Salse J."/>
            <person name="Schmutz J."/>
            <person name="Rensing S.A."/>
        </authorList>
    </citation>
    <scope>NUCLEOTIDE SEQUENCE [LARGE SCALE GENOMIC DNA]</scope>
    <source>
        <strain evidence="2 3">cv. Gransden 2004</strain>
    </source>
</reference>
<proteinExistence type="predicted"/>
<dbReference type="PaxDb" id="3218-PP1S47_45V6.1"/>
<keyword evidence="3" id="KW-1185">Reference proteome</keyword>
<dbReference type="Gramene" id="Pp3c3_23659V3.1">
    <property type="protein sequence ID" value="PAC:32942117.CDS.1"/>
    <property type="gene ID" value="Pp3c3_23659"/>
</dbReference>
<reference evidence="1 3" key="1">
    <citation type="journal article" date="2008" name="Science">
        <title>The Physcomitrella genome reveals evolutionary insights into the conquest of land by plants.</title>
        <authorList>
            <person name="Rensing S."/>
            <person name="Lang D."/>
            <person name="Zimmer A."/>
            <person name="Terry A."/>
            <person name="Salamov A."/>
            <person name="Shapiro H."/>
            <person name="Nishiyama T."/>
            <person name="Perroud P.-F."/>
            <person name="Lindquist E."/>
            <person name="Kamisugi Y."/>
            <person name="Tanahashi T."/>
            <person name="Sakakibara K."/>
            <person name="Fujita T."/>
            <person name="Oishi K."/>
            <person name="Shin-I T."/>
            <person name="Kuroki Y."/>
            <person name="Toyoda A."/>
            <person name="Suzuki Y."/>
            <person name="Hashimoto A."/>
            <person name="Yamaguchi K."/>
            <person name="Sugano A."/>
            <person name="Kohara Y."/>
            <person name="Fujiyama A."/>
            <person name="Anterola A."/>
            <person name="Aoki S."/>
            <person name="Ashton N."/>
            <person name="Barbazuk W.B."/>
            <person name="Barker E."/>
            <person name="Bennetzen J."/>
            <person name="Bezanilla M."/>
            <person name="Blankenship R."/>
            <person name="Cho S.H."/>
            <person name="Dutcher S."/>
            <person name="Estelle M."/>
            <person name="Fawcett J.A."/>
            <person name="Gundlach H."/>
            <person name="Hanada K."/>
            <person name="Heyl A."/>
            <person name="Hicks K.A."/>
            <person name="Hugh J."/>
            <person name="Lohr M."/>
            <person name="Mayer K."/>
            <person name="Melkozernov A."/>
            <person name="Murata T."/>
            <person name="Nelson D."/>
            <person name="Pils B."/>
            <person name="Prigge M."/>
            <person name="Reiss B."/>
            <person name="Renner T."/>
            <person name="Rombauts S."/>
            <person name="Rushton P."/>
            <person name="Sanderfoot A."/>
            <person name="Schween G."/>
            <person name="Shiu S.-H."/>
            <person name="Stueber K."/>
            <person name="Theodoulou F.L."/>
            <person name="Tu H."/>
            <person name="Van de Peer Y."/>
            <person name="Verrier P.J."/>
            <person name="Waters E."/>
            <person name="Wood A."/>
            <person name="Yang L."/>
            <person name="Cove D."/>
            <person name="Cuming A."/>
            <person name="Hasebe M."/>
            <person name="Lucas S."/>
            <person name="Mishler D.B."/>
            <person name="Reski R."/>
            <person name="Grigoriev I."/>
            <person name="Quatrano R.S."/>
            <person name="Boore J.L."/>
        </authorList>
    </citation>
    <scope>NUCLEOTIDE SEQUENCE [LARGE SCALE GENOMIC DNA]</scope>
    <source>
        <strain evidence="2 3">cv. Gransden 2004</strain>
    </source>
</reference>
<name>A0A2K1KVP5_PHYPA</name>
<protein>
    <submittedName>
        <fullName evidence="1 2">Uncharacterized protein</fullName>
    </submittedName>
</protein>